<accession>A0AAX4JG18</accession>
<dbReference type="EMBL" id="CP142736">
    <property type="protein sequence ID" value="WUR04889.1"/>
    <property type="molecule type" value="Genomic_DNA"/>
</dbReference>
<evidence type="ECO:0000313" key="2">
    <source>
        <dbReference type="Proteomes" id="UP001334084"/>
    </source>
</evidence>
<dbReference type="SUPFAM" id="SSF81382">
    <property type="entry name" value="Skp1 dimerisation domain-like"/>
    <property type="match status" value="1"/>
</dbReference>
<dbReference type="AlphaFoldDB" id="A0AAX4JG18"/>
<dbReference type="InterPro" id="IPR036296">
    <property type="entry name" value="SKP1-like_dim_sf"/>
</dbReference>
<keyword evidence="2" id="KW-1185">Reference proteome</keyword>
<protein>
    <submittedName>
        <fullName evidence="1">S-phase kinase-associated protein 1</fullName>
    </submittedName>
</protein>
<dbReference type="Proteomes" id="UP001334084">
    <property type="component" value="Chromosome 11"/>
</dbReference>
<dbReference type="GeneID" id="90542732"/>
<dbReference type="GO" id="GO:0006511">
    <property type="term" value="P:ubiquitin-dependent protein catabolic process"/>
    <property type="evidence" value="ECO:0007669"/>
    <property type="project" value="InterPro"/>
</dbReference>
<name>A0AAX4JG18_9MICR</name>
<keyword evidence="1" id="KW-0418">Kinase</keyword>
<dbReference type="KEGG" id="vnx:VNE69_11058"/>
<sequence>MVLLKTFDDVLFTFDNKYLSKSRLLFSIHEHTVLCEPVPLLITHDILEIVYNFMKIDVCILSSDYSPYDLRFKQSDLDFFSAYDCNKLIELSNASSYLEYYFCLEVCCKLIARKLENKSVKMLKKQIGDINIQDNQDFEWISSEEE</sequence>
<dbReference type="GO" id="GO:0016301">
    <property type="term" value="F:kinase activity"/>
    <property type="evidence" value="ECO:0007669"/>
    <property type="project" value="UniProtKB-KW"/>
</dbReference>
<organism evidence="1 2">
    <name type="scientific">Vairimorpha necatrix</name>
    <dbReference type="NCBI Taxonomy" id="6039"/>
    <lineage>
        <taxon>Eukaryota</taxon>
        <taxon>Fungi</taxon>
        <taxon>Fungi incertae sedis</taxon>
        <taxon>Microsporidia</taxon>
        <taxon>Nosematidae</taxon>
        <taxon>Vairimorpha</taxon>
    </lineage>
</organism>
<dbReference type="InterPro" id="IPR011333">
    <property type="entry name" value="SKP1/BTB/POZ_sf"/>
</dbReference>
<reference evidence="1" key="1">
    <citation type="journal article" date="2024" name="BMC Genomics">
        <title>Functional annotation of a divergent genome using sequence and structure-based similarity.</title>
        <authorList>
            <person name="Svedberg D."/>
            <person name="Winiger R.R."/>
            <person name="Berg A."/>
            <person name="Sharma H."/>
            <person name="Tellgren-Roth C."/>
            <person name="Debrunner-Vossbrinck B.A."/>
            <person name="Vossbrinck C.R."/>
            <person name="Barandun J."/>
        </authorList>
    </citation>
    <scope>NUCLEOTIDE SEQUENCE</scope>
    <source>
        <strain evidence="1">Illinois isolate</strain>
    </source>
</reference>
<evidence type="ECO:0000313" key="1">
    <source>
        <dbReference type="EMBL" id="WUR04889.1"/>
    </source>
</evidence>
<dbReference type="Gene3D" id="3.30.710.10">
    <property type="entry name" value="Potassium Channel Kv1.1, Chain A"/>
    <property type="match status" value="1"/>
</dbReference>
<dbReference type="RefSeq" id="XP_065331034.1">
    <property type="nucleotide sequence ID" value="XM_065474962.1"/>
</dbReference>
<gene>
    <name evidence="1" type="ORF">VNE69_11058</name>
</gene>
<proteinExistence type="predicted"/>
<keyword evidence="1" id="KW-0808">Transferase</keyword>